<keyword evidence="2" id="KW-1185">Reference proteome</keyword>
<name>A0A2D0R8B5_ICTPU</name>
<dbReference type="Proteomes" id="UP000221080">
    <property type="component" value="Chromosome 6"/>
</dbReference>
<protein>
    <submittedName>
        <fullName evidence="3">Uncharacterized protein LOC108266972</fullName>
    </submittedName>
</protein>
<accession>A0A2D0R8B5</accession>
<dbReference type="KEGG" id="ipu:108266972"/>
<dbReference type="GeneID" id="108266972"/>
<gene>
    <name evidence="3" type="primary">LOC108266972</name>
</gene>
<dbReference type="RefSeq" id="XP_017326301.2">
    <property type="nucleotide sequence ID" value="XM_017470812.2"/>
</dbReference>
<reference evidence="2" key="1">
    <citation type="journal article" date="2016" name="Nat. Commun.">
        <title>The channel catfish genome sequence provides insights into the evolution of scale formation in teleosts.</title>
        <authorList>
            <person name="Liu Z."/>
            <person name="Liu S."/>
            <person name="Yao J."/>
            <person name="Bao L."/>
            <person name="Zhang J."/>
            <person name="Li Y."/>
            <person name="Jiang C."/>
            <person name="Sun L."/>
            <person name="Wang R."/>
            <person name="Zhang Y."/>
            <person name="Zhou T."/>
            <person name="Zeng Q."/>
            <person name="Fu Q."/>
            <person name="Gao S."/>
            <person name="Li N."/>
            <person name="Koren S."/>
            <person name="Jiang Y."/>
            <person name="Zimin A."/>
            <person name="Xu P."/>
            <person name="Phillippy A.M."/>
            <person name="Geng X."/>
            <person name="Song L."/>
            <person name="Sun F."/>
            <person name="Li C."/>
            <person name="Wang X."/>
            <person name="Chen A."/>
            <person name="Jin Y."/>
            <person name="Yuan Z."/>
            <person name="Yang Y."/>
            <person name="Tan S."/>
            <person name="Peatman E."/>
            <person name="Lu J."/>
            <person name="Qin Z."/>
            <person name="Dunham R."/>
            <person name="Li Z."/>
            <person name="Sonstegard T."/>
            <person name="Feng J."/>
            <person name="Danzmann R.G."/>
            <person name="Schroeder S."/>
            <person name="Scheffler B."/>
            <person name="Duke M.V."/>
            <person name="Ballard L."/>
            <person name="Kucuktas H."/>
            <person name="Kaltenboeck L."/>
            <person name="Liu H."/>
            <person name="Armbruster J."/>
            <person name="Xie Y."/>
            <person name="Kirby M.L."/>
            <person name="Tian Y."/>
            <person name="Flanagan M.E."/>
            <person name="Mu W."/>
            <person name="Waldbieser G.C."/>
        </authorList>
    </citation>
    <scope>NUCLEOTIDE SEQUENCE [LARGE SCALE GENOMIC DNA]</scope>
    <source>
        <strain evidence="2">SDA103</strain>
    </source>
</reference>
<sequence>MMRMMNPTVHKPHPDRESRVHPCRPGDAGVFHGDNDLAVGDSITIPSPLMRGNLRSVYNMWMNLSKGGLFLLADNGVALHQKWYSEELTYAAHIYYVVALEELQTCQGSSFDLIGCDRQVLSCQQASQVWTC</sequence>
<organism evidence="2 3">
    <name type="scientific">Ictalurus punctatus</name>
    <name type="common">Channel catfish</name>
    <name type="synonym">Silurus punctatus</name>
    <dbReference type="NCBI Taxonomy" id="7998"/>
    <lineage>
        <taxon>Eukaryota</taxon>
        <taxon>Metazoa</taxon>
        <taxon>Chordata</taxon>
        <taxon>Craniata</taxon>
        <taxon>Vertebrata</taxon>
        <taxon>Euteleostomi</taxon>
        <taxon>Actinopterygii</taxon>
        <taxon>Neopterygii</taxon>
        <taxon>Teleostei</taxon>
        <taxon>Ostariophysi</taxon>
        <taxon>Siluriformes</taxon>
        <taxon>Ictaluridae</taxon>
        <taxon>Ictalurus</taxon>
    </lineage>
</organism>
<evidence type="ECO:0000313" key="2">
    <source>
        <dbReference type="Proteomes" id="UP000221080"/>
    </source>
</evidence>
<reference evidence="3" key="2">
    <citation type="submission" date="2025-08" db="UniProtKB">
        <authorList>
            <consortium name="RefSeq"/>
        </authorList>
    </citation>
    <scope>IDENTIFICATION</scope>
    <source>
        <tissue evidence="3">Blood</tissue>
    </source>
</reference>
<proteinExistence type="predicted"/>
<evidence type="ECO:0000313" key="3">
    <source>
        <dbReference type="RefSeq" id="XP_017326301.2"/>
    </source>
</evidence>
<dbReference type="AlphaFoldDB" id="A0A2D0R8B5"/>
<evidence type="ECO:0000256" key="1">
    <source>
        <dbReference type="SAM" id="MobiDB-lite"/>
    </source>
</evidence>
<feature type="region of interest" description="Disordered" evidence="1">
    <location>
        <begin position="1"/>
        <end position="22"/>
    </location>
</feature>